<evidence type="ECO:0000259" key="1">
    <source>
        <dbReference type="Pfam" id="PF20150"/>
    </source>
</evidence>
<reference evidence="2 3" key="1">
    <citation type="submission" date="2019-03" db="EMBL/GenBank/DDBJ databases">
        <title>Draft genome sequence of Xylaria hypoxylon DSM 108379, a ubiquitous saprotrophic-parasitic fungi on hardwood.</title>
        <authorList>
            <person name="Buettner E."/>
            <person name="Leonhardt S."/>
            <person name="Gebauer A.M."/>
            <person name="Liers C."/>
            <person name="Hofrichter M."/>
            <person name="Kellner H."/>
        </authorList>
    </citation>
    <scope>NUCLEOTIDE SEQUENCE [LARGE SCALE GENOMIC DNA]</scope>
    <source>
        <strain evidence="2 3">DSM 108379</strain>
    </source>
</reference>
<organism evidence="2 3">
    <name type="scientific">Xylaria hypoxylon</name>
    <dbReference type="NCBI Taxonomy" id="37992"/>
    <lineage>
        <taxon>Eukaryota</taxon>
        <taxon>Fungi</taxon>
        <taxon>Dikarya</taxon>
        <taxon>Ascomycota</taxon>
        <taxon>Pezizomycotina</taxon>
        <taxon>Sordariomycetes</taxon>
        <taxon>Xylariomycetidae</taxon>
        <taxon>Xylariales</taxon>
        <taxon>Xylariaceae</taxon>
        <taxon>Xylaria</taxon>
    </lineage>
</organism>
<keyword evidence="3" id="KW-1185">Reference proteome</keyword>
<dbReference type="EMBL" id="SKBN01000209">
    <property type="protein sequence ID" value="TGJ80649.1"/>
    <property type="molecule type" value="Genomic_DNA"/>
</dbReference>
<proteinExistence type="predicted"/>
<comment type="caution">
    <text evidence="2">The sequence shown here is derived from an EMBL/GenBank/DDBJ whole genome shotgun (WGS) entry which is preliminary data.</text>
</comment>
<protein>
    <recommendedName>
        <fullName evidence="1">2EXR domain-containing protein</fullName>
    </recommendedName>
</protein>
<gene>
    <name evidence="2" type="ORF">E0Z10_g8115</name>
</gene>
<evidence type="ECO:0000313" key="2">
    <source>
        <dbReference type="EMBL" id="TGJ80649.1"/>
    </source>
</evidence>
<dbReference type="OrthoDB" id="3473305at2759"/>
<name>A0A4Z0Y918_9PEZI</name>
<accession>A0A4Z0Y918</accession>
<dbReference type="Proteomes" id="UP000297716">
    <property type="component" value="Unassembled WGS sequence"/>
</dbReference>
<evidence type="ECO:0000313" key="3">
    <source>
        <dbReference type="Proteomes" id="UP000297716"/>
    </source>
</evidence>
<sequence>MAYQGNKAEFINFNLLAPELRQLIWKESVLTAMDNPEVLILVSGRIRASMYGADNSSPFPRVNIGFPTAMHVNREARDIALLYLKNMAGLRPYPWSKCPISQRPFRPEIDTLYASRSFHPDEDFSKEDIAKVQHLALDLGDDIVSDIIYFFTYSFKYMPALRTLRLVLPVVQNLIFLNSKAPPLPHRRCMLRPIGAENLGRVTVCSTTVEAQLDEAAFYWPNLERNLLGMWPAIDPKYPRVFQVTLSEAVQIIQMVAWEAMSTILVLSDRDAEMVRAVRTAKAGITFEACHITEWCYSPFGRSTFVAAGERFPDSPHPSVFSTLPSSERAIQRAILRPAKG</sequence>
<dbReference type="InterPro" id="IPR045518">
    <property type="entry name" value="2EXR"/>
</dbReference>
<dbReference type="AlphaFoldDB" id="A0A4Z0Y918"/>
<feature type="domain" description="2EXR" evidence="1">
    <location>
        <begin position="10"/>
        <end position="112"/>
    </location>
</feature>
<dbReference type="Pfam" id="PF20150">
    <property type="entry name" value="2EXR"/>
    <property type="match status" value="1"/>
</dbReference>